<feature type="transmembrane region" description="Helical" evidence="7">
    <location>
        <begin position="139"/>
        <end position="160"/>
    </location>
</feature>
<keyword evidence="3" id="KW-0813">Transport</keyword>
<dbReference type="AlphaFoldDB" id="A0A835GZR3"/>
<comment type="similarity">
    <text evidence="2">Belongs to the YSL (TC 2.A.67.2) family.</text>
</comment>
<dbReference type="GO" id="GO:0016020">
    <property type="term" value="C:membrane"/>
    <property type="evidence" value="ECO:0007669"/>
    <property type="project" value="UniProtKB-SubCell"/>
</dbReference>
<dbReference type="Pfam" id="PF03169">
    <property type="entry name" value="OPT"/>
    <property type="match status" value="2"/>
</dbReference>
<dbReference type="OrthoDB" id="845657at2759"/>
<feature type="transmembrane region" description="Helical" evidence="7">
    <location>
        <begin position="172"/>
        <end position="193"/>
    </location>
</feature>
<dbReference type="EMBL" id="JADFTS010000009">
    <property type="protein sequence ID" value="KAF9590429.1"/>
    <property type="molecule type" value="Genomic_DNA"/>
</dbReference>
<name>A0A835GZR3_9MAGN</name>
<comment type="caution">
    <text evidence="8">The sequence shown here is derived from an EMBL/GenBank/DDBJ whole genome shotgun (WGS) entry which is preliminary data.</text>
</comment>
<evidence type="ECO:0000313" key="8">
    <source>
        <dbReference type="EMBL" id="KAF9590429.1"/>
    </source>
</evidence>
<reference evidence="8 9" key="1">
    <citation type="submission" date="2020-10" db="EMBL/GenBank/DDBJ databases">
        <title>The Coptis chinensis genome and diversification of protoberbering-type alkaloids.</title>
        <authorList>
            <person name="Wang B."/>
            <person name="Shu S."/>
            <person name="Song C."/>
            <person name="Liu Y."/>
        </authorList>
    </citation>
    <scope>NUCLEOTIDE SEQUENCE [LARGE SCALE GENOMIC DNA]</scope>
    <source>
        <strain evidence="8">HL-2020</strain>
        <tissue evidence="8">Leaf</tissue>
    </source>
</reference>
<dbReference type="PANTHER" id="PTHR31645">
    <property type="entry name" value="OLIGOPEPTIDE TRANSPORTER YGL114W-RELATED"/>
    <property type="match status" value="1"/>
</dbReference>
<organism evidence="8 9">
    <name type="scientific">Coptis chinensis</name>
    <dbReference type="NCBI Taxonomy" id="261450"/>
    <lineage>
        <taxon>Eukaryota</taxon>
        <taxon>Viridiplantae</taxon>
        <taxon>Streptophyta</taxon>
        <taxon>Embryophyta</taxon>
        <taxon>Tracheophyta</taxon>
        <taxon>Spermatophyta</taxon>
        <taxon>Magnoliopsida</taxon>
        <taxon>Ranunculales</taxon>
        <taxon>Ranunculaceae</taxon>
        <taxon>Coptidoideae</taxon>
        <taxon>Coptis</taxon>
    </lineage>
</organism>
<evidence type="ECO:0000256" key="5">
    <source>
        <dbReference type="ARBA" id="ARBA00022989"/>
    </source>
</evidence>
<dbReference type="InterPro" id="IPR045035">
    <property type="entry name" value="YSL-like"/>
</dbReference>
<keyword evidence="4 7" id="KW-0812">Transmembrane</keyword>
<keyword evidence="6 7" id="KW-0472">Membrane</keyword>
<dbReference type="InterPro" id="IPR004813">
    <property type="entry name" value="OPT"/>
</dbReference>
<gene>
    <name evidence="8" type="ORF">IFM89_035264</name>
</gene>
<feature type="transmembrane region" description="Helical" evidence="7">
    <location>
        <begin position="89"/>
        <end position="119"/>
    </location>
</feature>
<comment type="subcellular location">
    <subcellularLocation>
        <location evidence="1">Membrane</location>
        <topology evidence="1">Multi-pass membrane protein</topology>
    </subcellularLocation>
</comment>
<dbReference type="GO" id="GO:0035673">
    <property type="term" value="F:oligopeptide transmembrane transporter activity"/>
    <property type="evidence" value="ECO:0007669"/>
    <property type="project" value="InterPro"/>
</dbReference>
<evidence type="ECO:0000256" key="7">
    <source>
        <dbReference type="SAM" id="Phobius"/>
    </source>
</evidence>
<keyword evidence="5 7" id="KW-1133">Transmembrane helix</keyword>
<evidence type="ECO:0000256" key="3">
    <source>
        <dbReference type="ARBA" id="ARBA00022448"/>
    </source>
</evidence>
<feature type="transmembrane region" description="Helical" evidence="7">
    <location>
        <begin position="213"/>
        <end position="233"/>
    </location>
</feature>
<proteinExistence type="inferred from homology"/>
<dbReference type="PANTHER" id="PTHR31645:SF0">
    <property type="entry name" value="OLIGOPEPTIDE TRANSPORTER YGL114W-RELATED"/>
    <property type="match status" value="1"/>
</dbReference>
<sequence length="264" mass="28645">MKKYYLEILILNKYNDAQPNALRPTHGAKTDHACLLALTQKVLLLAIGYGHERRTLYHGHWGLCTVLAFCNSYGCGLTDWSLASSYGKVAILVLAAWVGDNGGGVAAGLAACGVMMNIVSTAANLMQDFKTGYLTLSSAQSMFCSQIIGTVYIVALPLSVLRAHLCYPSTALTFASDSSLVTIVLNIICELLAHYKFRVSKFIPSPMAMAVPFYLGGYFVIDMCVGSLIRFVWEKKNKANADAFVPATAPGLIFGDRYTLVGWC</sequence>
<evidence type="ECO:0000256" key="4">
    <source>
        <dbReference type="ARBA" id="ARBA00022692"/>
    </source>
</evidence>
<dbReference type="Proteomes" id="UP000631114">
    <property type="component" value="Unassembled WGS sequence"/>
</dbReference>
<evidence type="ECO:0000256" key="6">
    <source>
        <dbReference type="ARBA" id="ARBA00023136"/>
    </source>
</evidence>
<evidence type="ECO:0000256" key="2">
    <source>
        <dbReference type="ARBA" id="ARBA00010276"/>
    </source>
</evidence>
<accession>A0A835GZR3</accession>
<protein>
    <submittedName>
        <fullName evidence="8">Uncharacterized protein</fullName>
    </submittedName>
</protein>
<keyword evidence="9" id="KW-1185">Reference proteome</keyword>
<evidence type="ECO:0000256" key="1">
    <source>
        <dbReference type="ARBA" id="ARBA00004141"/>
    </source>
</evidence>
<evidence type="ECO:0000313" key="9">
    <source>
        <dbReference type="Proteomes" id="UP000631114"/>
    </source>
</evidence>